<reference evidence="2" key="1">
    <citation type="submission" date="2018-11" db="EMBL/GenBank/DDBJ databases">
        <title>Genome sequencing of a novel mesophilic and cellulolytic organism within the genus Hungateiclostridium.</title>
        <authorList>
            <person name="Rettenmaier R."/>
            <person name="Liebl W."/>
            <person name="Zverlov V."/>
        </authorList>
    </citation>
    <scope>NUCLEOTIDE SEQUENCE [LARGE SCALE GENOMIC DNA]</scope>
    <source>
        <strain evidence="2">N2K1</strain>
    </source>
</reference>
<dbReference type="OrthoDB" id="2221833at2"/>
<evidence type="ECO:0000313" key="1">
    <source>
        <dbReference type="EMBL" id="RXE60447.1"/>
    </source>
</evidence>
<protein>
    <submittedName>
        <fullName evidence="1">Uncharacterized protein</fullName>
    </submittedName>
</protein>
<dbReference type="Pfam" id="PF20289">
    <property type="entry name" value="MComp1"/>
    <property type="match status" value="1"/>
</dbReference>
<sequence>MIDRVILNILKENGFDGYEALSIEYLKNVVFTYRKNDIRIEFFVVAAIDQKEFIAIDENKMFSDISKSLKNSSFYTAEVDKNTSLVLCVAKDNKLKSFEELEKKELQTEENPYFFKKYVLTYDEKVAQKVFGEILKTCNESSSLTKYIESIVINPERFRSYKINAENNEDYALLSKIVMKVPIMPVKIPGNQSIKPLANMIQDNIISENLQKAQNLVAFLSSEKNKETPDNYSVSQIIDYWMKEKL</sequence>
<comment type="caution">
    <text evidence="1">The sequence shown here is derived from an EMBL/GenBank/DDBJ whole genome shotgun (WGS) entry which is preliminary data.</text>
</comment>
<dbReference type="Proteomes" id="UP000289166">
    <property type="component" value="Unassembled WGS sequence"/>
</dbReference>
<dbReference type="RefSeq" id="WP_128705553.1">
    <property type="nucleotide sequence ID" value="NZ_RLII01000001.1"/>
</dbReference>
<gene>
    <name evidence="1" type="ORF">EFD62_00455</name>
</gene>
<accession>A0A4Q0I8U5</accession>
<organism evidence="1 2">
    <name type="scientific">Acetivibrio mesophilus</name>
    <dbReference type="NCBI Taxonomy" id="2487273"/>
    <lineage>
        <taxon>Bacteria</taxon>
        <taxon>Bacillati</taxon>
        <taxon>Bacillota</taxon>
        <taxon>Clostridia</taxon>
        <taxon>Eubacteriales</taxon>
        <taxon>Oscillospiraceae</taxon>
        <taxon>Acetivibrio</taxon>
    </lineage>
</organism>
<evidence type="ECO:0000313" key="2">
    <source>
        <dbReference type="Proteomes" id="UP000289166"/>
    </source>
</evidence>
<dbReference type="InterPro" id="IPR046905">
    <property type="entry name" value="ABC-3C_MC1"/>
</dbReference>
<keyword evidence="2" id="KW-1185">Reference proteome</keyword>
<proteinExistence type="predicted"/>
<name>A0A4Q0I8U5_9FIRM</name>
<dbReference type="EMBL" id="RLII01000001">
    <property type="protein sequence ID" value="RXE60447.1"/>
    <property type="molecule type" value="Genomic_DNA"/>
</dbReference>
<dbReference type="AlphaFoldDB" id="A0A4Q0I8U5"/>